<evidence type="ECO:0000259" key="5">
    <source>
        <dbReference type="SMART" id="SM00645"/>
    </source>
</evidence>
<dbReference type="Gene3D" id="3.90.70.10">
    <property type="entry name" value="Cysteine proteinases"/>
    <property type="match status" value="1"/>
</dbReference>
<gene>
    <name evidence="7" type="ORF">BINO364_LOCUS6532</name>
</gene>
<accession>A0A8J9VD11</accession>
<evidence type="ECO:0000256" key="4">
    <source>
        <dbReference type="ARBA" id="ARBA00022807"/>
    </source>
</evidence>
<dbReference type="Proteomes" id="UP000838878">
    <property type="component" value="Chromosome 14"/>
</dbReference>
<dbReference type="Pfam" id="PF00112">
    <property type="entry name" value="Peptidase_C1"/>
    <property type="match status" value="1"/>
</dbReference>
<dbReference type="InterPro" id="IPR000668">
    <property type="entry name" value="Peptidase_C1A_C"/>
</dbReference>
<evidence type="ECO:0000259" key="6">
    <source>
        <dbReference type="SMART" id="SM00848"/>
    </source>
</evidence>
<keyword evidence="3" id="KW-0378">Hydrolase</keyword>
<dbReference type="Pfam" id="PF08246">
    <property type="entry name" value="Inhibitor_I29"/>
    <property type="match status" value="1"/>
</dbReference>
<comment type="similarity">
    <text evidence="1">Belongs to the peptidase C1 family.</text>
</comment>
<evidence type="ECO:0000256" key="3">
    <source>
        <dbReference type="ARBA" id="ARBA00022801"/>
    </source>
</evidence>
<dbReference type="GO" id="GO:0006508">
    <property type="term" value="P:proteolysis"/>
    <property type="evidence" value="ECO:0007669"/>
    <property type="project" value="UniProtKB-KW"/>
</dbReference>
<dbReference type="InterPro" id="IPR038765">
    <property type="entry name" value="Papain-like_cys_pep_sf"/>
</dbReference>
<dbReference type="SMART" id="SM00645">
    <property type="entry name" value="Pept_C1"/>
    <property type="match status" value="1"/>
</dbReference>
<dbReference type="SUPFAM" id="SSF54001">
    <property type="entry name" value="Cysteine proteinases"/>
    <property type="match status" value="1"/>
</dbReference>
<proteinExistence type="inferred from homology"/>
<name>A0A8J9VD11_9NEOP</name>
<dbReference type="AlphaFoldDB" id="A0A8J9VD11"/>
<keyword evidence="8" id="KW-1185">Reference proteome</keyword>
<evidence type="ECO:0000313" key="7">
    <source>
        <dbReference type="EMBL" id="CAH0720283.1"/>
    </source>
</evidence>
<dbReference type="InterPro" id="IPR039417">
    <property type="entry name" value="Peptidase_C1A_papain-like"/>
</dbReference>
<feature type="domain" description="Peptidase C1A papain C-terminal" evidence="5">
    <location>
        <begin position="165"/>
        <end position="382"/>
    </location>
</feature>
<keyword evidence="4" id="KW-0788">Thiol protease</keyword>
<reference evidence="7" key="1">
    <citation type="submission" date="2021-12" db="EMBL/GenBank/DDBJ databases">
        <authorList>
            <person name="Martin H S."/>
        </authorList>
    </citation>
    <scope>NUCLEOTIDE SEQUENCE</scope>
</reference>
<dbReference type="PANTHER" id="PTHR12411">
    <property type="entry name" value="CYSTEINE PROTEASE FAMILY C1-RELATED"/>
    <property type="match status" value="1"/>
</dbReference>
<sequence length="383" mass="43815">MPKFHYQHGAGHKVLQIENRVSVWHVTDTEWQSSPFTVVSSYPRQVTMKYLLVLVFTWTSAARLIHHHDIYLEEWKAFKLEHNKSYINEEKERVAMKVFAKNKYNVAKHNQLYERGEVSFRLGINKFSDMTLKQFARINGYRQTKRSMEDNFLEATYIKAANVMPPRSVDWRELGAVTEVKNQELCAACWSFSATGALEGQHFRKHGHLESLSEQNLIDCSYNSFNNNGCDGGNVENAFAYVNFIGGIDTEQNYPYEANQNKCRYNSTDSEVGDVGISYIPKGNEAELMMAVATIGPIAVAIDANHESFKGYTSDVYYEKNCSSKRLNHAVLVVGYGRDERHGDYWLVKNSYGRDWGEDGYMRLARNRGNHCGVATDATYPLV</sequence>
<dbReference type="SMART" id="SM00848">
    <property type="entry name" value="Inhibitor_I29"/>
    <property type="match status" value="1"/>
</dbReference>
<dbReference type="PROSITE" id="PS00639">
    <property type="entry name" value="THIOL_PROTEASE_HIS"/>
    <property type="match status" value="1"/>
</dbReference>
<dbReference type="InterPro" id="IPR013128">
    <property type="entry name" value="Peptidase_C1A"/>
</dbReference>
<dbReference type="PRINTS" id="PR00705">
    <property type="entry name" value="PAPAIN"/>
</dbReference>
<dbReference type="CDD" id="cd02248">
    <property type="entry name" value="Peptidase_C1A"/>
    <property type="match status" value="1"/>
</dbReference>
<evidence type="ECO:0008006" key="9">
    <source>
        <dbReference type="Google" id="ProtNLM"/>
    </source>
</evidence>
<feature type="domain" description="Cathepsin propeptide inhibitor" evidence="6">
    <location>
        <begin position="75"/>
        <end position="135"/>
    </location>
</feature>
<feature type="non-terminal residue" evidence="7">
    <location>
        <position position="383"/>
    </location>
</feature>
<dbReference type="FunFam" id="3.90.70.10:FF:000006">
    <property type="entry name" value="Cathepsin S"/>
    <property type="match status" value="1"/>
</dbReference>
<dbReference type="OrthoDB" id="10253408at2759"/>
<organism evidence="7 8">
    <name type="scientific">Brenthis ino</name>
    <name type="common">lesser marbled fritillary</name>
    <dbReference type="NCBI Taxonomy" id="405034"/>
    <lineage>
        <taxon>Eukaryota</taxon>
        <taxon>Metazoa</taxon>
        <taxon>Ecdysozoa</taxon>
        <taxon>Arthropoda</taxon>
        <taxon>Hexapoda</taxon>
        <taxon>Insecta</taxon>
        <taxon>Pterygota</taxon>
        <taxon>Neoptera</taxon>
        <taxon>Endopterygota</taxon>
        <taxon>Lepidoptera</taxon>
        <taxon>Glossata</taxon>
        <taxon>Ditrysia</taxon>
        <taxon>Papilionoidea</taxon>
        <taxon>Nymphalidae</taxon>
        <taxon>Heliconiinae</taxon>
        <taxon>Argynnini</taxon>
        <taxon>Brenthis</taxon>
    </lineage>
</organism>
<dbReference type="EMBL" id="OV170234">
    <property type="protein sequence ID" value="CAH0720283.1"/>
    <property type="molecule type" value="Genomic_DNA"/>
</dbReference>
<dbReference type="GO" id="GO:0008234">
    <property type="term" value="F:cysteine-type peptidase activity"/>
    <property type="evidence" value="ECO:0007669"/>
    <property type="project" value="UniProtKB-KW"/>
</dbReference>
<keyword evidence="2" id="KW-0645">Protease</keyword>
<dbReference type="InterPro" id="IPR013201">
    <property type="entry name" value="Prot_inhib_I29"/>
</dbReference>
<protein>
    <recommendedName>
        <fullName evidence="9">Cathepsin L</fullName>
    </recommendedName>
</protein>
<evidence type="ECO:0000256" key="1">
    <source>
        <dbReference type="ARBA" id="ARBA00008455"/>
    </source>
</evidence>
<evidence type="ECO:0000313" key="8">
    <source>
        <dbReference type="Proteomes" id="UP000838878"/>
    </source>
</evidence>
<dbReference type="InterPro" id="IPR025660">
    <property type="entry name" value="Pept_his_AS"/>
</dbReference>
<evidence type="ECO:0000256" key="2">
    <source>
        <dbReference type="ARBA" id="ARBA00022670"/>
    </source>
</evidence>